<comment type="caution">
    <text evidence="2">The sequence shown here is derived from an EMBL/GenBank/DDBJ whole genome shotgun (WGS) entry which is preliminary data.</text>
</comment>
<organism evidence="2 3">
    <name type="scientific">Opisthorchis felineus</name>
    <dbReference type="NCBI Taxonomy" id="147828"/>
    <lineage>
        <taxon>Eukaryota</taxon>
        <taxon>Metazoa</taxon>
        <taxon>Spiralia</taxon>
        <taxon>Lophotrochozoa</taxon>
        <taxon>Platyhelminthes</taxon>
        <taxon>Trematoda</taxon>
        <taxon>Digenea</taxon>
        <taxon>Opisthorchiida</taxon>
        <taxon>Opisthorchiata</taxon>
        <taxon>Opisthorchiidae</taxon>
        <taxon>Opisthorchis</taxon>
    </lineage>
</organism>
<accession>A0A4S2MEW1</accession>
<gene>
    <name evidence="2" type="ORF">CRM22_000466</name>
</gene>
<dbReference type="AlphaFoldDB" id="A0A4S2MEW1"/>
<dbReference type="OrthoDB" id="6266434at2759"/>
<sequence>MSHIQPPLQPPETFHLGDDFTLWSVRMKAFLILVHPQYHGHYILSYLDDPTARRVLYSGVSLSAPPDTLWTNLSCLFDTRPPSHVPQSSSNVNPLPNAMMFHPHPPARKFSPSIPISDRMCPYLGKVTTTKTVSQCNRTRGFTQATLSSTDNEVDNKEKQLRETEGNARTQTLSDHLKQGYEEAANYRTQVCFPRGGNLDQWNPAFHTGDDDNSQTVDSKPQQTKVAVDANPSAQMNMGTTHTMNLDTMVNEAEASVVTSPAGHTEDAIYQTDPVSITSPNSILVKTKTSVATANTPGDRHPVVDQTRLKVANSGGNVSNVSRRRPPSKRAPQRAQKAGNNCSLSEGFSSYTDQAPAASDRLWTPLSSTYVIYDPCQPHKDVQCLFYKHLTPILPSDPGPHVNVLLSSTC</sequence>
<proteinExistence type="predicted"/>
<reference evidence="2 3" key="1">
    <citation type="journal article" date="2019" name="BMC Genomics">
        <title>New insights from Opisthorchis felineus genome: update on genomics of the epidemiologically important liver flukes.</title>
        <authorList>
            <person name="Ershov N.I."/>
            <person name="Mordvinov V.A."/>
            <person name="Prokhortchouk E.B."/>
            <person name="Pakharukova M.Y."/>
            <person name="Gunbin K.V."/>
            <person name="Ustyantsev K."/>
            <person name="Genaev M.A."/>
            <person name="Blinov A.G."/>
            <person name="Mazur A."/>
            <person name="Boulygina E."/>
            <person name="Tsygankova S."/>
            <person name="Khrameeva E."/>
            <person name="Chekanov N."/>
            <person name="Fan G."/>
            <person name="Xiao A."/>
            <person name="Zhang H."/>
            <person name="Xu X."/>
            <person name="Yang H."/>
            <person name="Solovyev V."/>
            <person name="Lee S.M."/>
            <person name="Liu X."/>
            <person name="Afonnikov D.A."/>
            <person name="Skryabin K.G."/>
        </authorList>
    </citation>
    <scope>NUCLEOTIDE SEQUENCE [LARGE SCALE GENOMIC DNA]</scope>
    <source>
        <strain evidence="2">AK-0245</strain>
        <tissue evidence="2">Whole organism</tissue>
    </source>
</reference>
<feature type="compositionally biased region" description="Polar residues" evidence="1">
    <location>
        <begin position="214"/>
        <end position="223"/>
    </location>
</feature>
<name>A0A4S2MEW1_OPIFE</name>
<dbReference type="EMBL" id="SJOL01000824">
    <property type="protein sequence ID" value="TGZ75286.1"/>
    <property type="molecule type" value="Genomic_DNA"/>
</dbReference>
<evidence type="ECO:0000313" key="2">
    <source>
        <dbReference type="EMBL" id="TGZ75286.1"/>
    </source>
</evidence>
<keyword evidence="3" id="KW-1185">Reference proteome</keyword>
<evidence type="ECO:0000313" key="3">
    <source>
        <dbReference type="Proteomes" id="UP000308267"/>
    </source>
</evidence>
<feature type="region of interest" description="Disordered" evidence="1">
    <location>
        <begin position="202"/>
        <end position="223"/>
    </location>
</feature>
<feature type="region of interest" description="Disordered" evidence="1">
    <location>
        <begin position="314"/>
        <end position="341"/>
    </location>
</feature>
<feature type="compositionally biased region" description="Basic and acidic residues" evidence="1">
    <location>
        <begin position="154"/>
        <end position="166"/>
    </location>
</feature>
<evidence type="ECO:0000256" key="1">
    <source>
        <dbReference type="SAM" id="MobiDB-lite"/>
    </source>
</evidence>
<dbReference type="STRING" id="147828.A0A4S2MEW1"/>
<dbReference type="Proteomes" id="UP000308267">
    <property type="component" value="Unassembled WGS sequence"/>
</dbReference>
<feature type="region of interest" description="Disordered" evidence="1">
    <location>
        <begin position="149"/>
        <end position="169"/>
    </location>
</feature>
<protein>
    <submittedName>
        <fullName evidence="2">Uncharacterized protein</fullName>
    </submittedName>
</protein>
<feature type="compositionally biased region" description="Basic residues" evidence="1">
    <location>
        <begin position="322"/>
        <end position="332"/>
    </location>
</feature>